<dbReference type="Proteomes" id="UP001500610">
    <property type="component" value="Unassembled WGS sequence"/>
</dbReference>
<feature type="domain" description="N-acetyltransferase" evidence="1">
    <location>
        <begin position="61"/>
        <end position="201"/>
    </location>
</feature>
<dbReference type="PANTHER" id="PTHR43441:SF10">
    <property type="entry name" value="ACETYLTRANSFERASE"/>
    <property type="match status" value="1"/>
</dbReference>
<protein>
    <submittedName>
        <fullName evidence="2">GNAT family N-acetyltransferase</fullName>
    </submittedName>
</protein>
<comment type="caution">
    <text evidence="2">The sequence shown here is derived from an EMBL/GenBank/DDBJ whole genome shotgun (WGS) entry which is preliminary data.</text>
</comment>
<dbReference type="SUPFAM" id="SSF55729">
    <property type="entry name" value="Acyl-CoA N-acyltransferases (Nat)"/>
    <property type="match status" value="1"/>
</dbReference>
<gene>
    <name evidence="2" type="ORF">GCM10023257_66130</name>
</gene>
<sequence>MRIGHDRDRVGLNGPMAHTRMLTLDPSLPRTEPRGHGLRLTAWDAGSDADAQTWLRGHLDPDFRRWNTPLKLWSDLAGARESLRGRARDAADGRSASFRITDEDSGTALGHIGLGEISRQLKTARVGYWVLPEARGRGVATRALLLASRWAYAELGLHRLELGHAVGHDASCRVAERSGYRAEGTLREAMFEAGRHDAFRDVHLHARLATDEEPAPPGAR</sequence>
<accession>A0ABP9ITV0</accession>
<organism evidence="2 3">
    <name type="scientific">Streptomyces hyderabadensis</name>
    <dbReference type="NCBI Taxonomy" id="598549"/>
    <lineage>
        <taxon>Bacteria</taxon>
        <taxon>Bacillati</taxon>
        <taxon>Actinomycetota</taxon>
        <taxon>Actinomycetes</taxon>
        <taxon>Kitasatosporales</taxon>
        <taxon>Streptomycetaceae</taxon>
        <taxon>Streptomyces</taxon>
    </lineage>
</organism>
<dbReference type="CDD" id="cd04301">
    <property type="entry name" value="NAT_SF"/>
    <property type="match status" value="1"/>
</dbReference>
<evidence type="ECO:0000259" key="1">
    <source>
        <dbReference type="PROSITE" id="PS51186"/>
    </source>
</evidence>
<dbReference type="PROSITE" id="PS51186">
    <property type="entry name" value="GNAT"/>
    <property type="match status" value="1"/>
</dbReference>
<dbReference type="Pfam" id="PF13302">
    <property type="entry name" value="Acetyltransf_3"/>
    <property type="match status" value="1"/>
</dbReference>
<dbReference type="InterPro" id="IPR016181">
    <property type="entry name" value="Acyl_CoA_acyltransferase"/>
</dbReference>
<evidence type="ECO:0000313" key="3">
    <source>
        <dbReference type="Proteomes" id="UP001500610"/>
    </source>
</evidence>
<reference evidence="3" key="1">
    <citation type="journal article" date="2019" name="Int. J. Syst. Evol. Microbiol.">
        <title>The Global Catalogue of Microorganisms (GCM) 10K type strain sequencing project: providing services to taxonomists for standard genome sequencing and annotation.</title>
        <authorList>
            <consortium name="The Broad Institute Genomics Platform"/>
            <consortium name="The Broad Institute Genome Sequencing Center for Infectious Disease"/>
            <person name="Wu L."/>
            <person name="Ma J."/>
        </authorList>
    </citation>
    <scope>NUCLEOTIDE SEQUENCE [LARGE SCALE GENOMIC DNA]</scope>
    <source>
        <strain evidence="3">JCM 17657</strain>
    </source>
</reference>
<dbReference type="InterPro" id="IPR000182">
    <property type="entry name" value="GNAT_dom"/>
</dbReference>
<proteinExistence type="predicted"/>
<keyword evidence="3" id="KW-1185">Reference proteome</keyword>
<name>A0ABP9ITV0_9ACTN</name>
<evidence type="ECO:0000313" key="2">
    <source>
        <dbReference type="EMBL" id="GAA5010015.1"/>
    </source>
</evidence>
<dbReference type="PANTHER" id="PTHR43441">
    <property type="entry name" value="RIBOSOMAL-PROTEIN-SERINE ACETYLTRANSFERASE"/>
    <property type="match status" value="1"/>
</dbReference>
<dbReference type="InterPro" id="IPR051908">
    <property type="entry name" value="Ribosomal_N-acetyltransferase"/>
</dbReference>
<dbReference type="Gene3D" id="3.40.630.30">
    <property type="match status" value="1"/>
</dbReference>
<dbReference type="EMBL" id="BAABIV010000034">
    <property type="protein sequence ID" value="GAA5010015.1"/>
    <property type="molecule type" value="Genomic_DNA"/>
</dbReference>